<dbReference type="Pfam" id="PF07690">
    <property type="entry name" value="MFS_1"/>
    <property type="match status" value="1"/>
</dbReference>
<evidence type="ECO:0000256" key="5">
    <source>
        <dbReference type="ARBA" id="ARBA00023136"/>
    </source>
</evidence>
<feature type="transmembrane region" description="Helical" evidence="6">
    <location>
        <begin position="234"/>
        <end position="255"/>
    </location>
</feature>
<keyword evidence="5 6" id="KW-0472">Membrane</keyword>
<sequence length="381" mass="38089">MFAAQVVALAGTGLATVALGLLAFALAGDRAAAVVATALTIKMVAYVGAGPLLTAALVRVPRRAVLVGADAVRALAVAALPWVDQVWHVYVLIAVLQCASAVFTPAFQAVIPELVDDRGYTGALALSRLAYDLEALASPLLAAALLALVPFHGLFALTAVSFAASAALVLTTELPRDTGDPRRAAASWRVFATDPRLRAVVLLDLAAAVVTALVLVDTVVLVRAHLGGTDAGVAVALAFFGAGSMAVAFALGRLVDRFGTRALMVAGPAVLAAGSAVLAAGWVLAPGFAVLAAGWTVLGLGCSLIAAPSGRVLRDAAPEGGLAGVLAARFALSHACFLATYPLAGWAGGLDPAAVFAGAGAAVAVCGAAAALLWRPWTANP</sequence>
<dbReference type="Gene3D" id="1.20.1250.20">
    <property type="entry name" value="MFS general substrate transporter like domains"/>
    <property type="match status" value="2"/>
</dbReference>
<evidence type="ECO:0000256" key="1">
    <source>
        <dbReference type="ARBA" id="ARBA00004651"/>
    </source>
</evidence>
<feature type="transmembrane region" description="Helical" evidence="6">
    <location>
        <begin position="37"/>
        <end position="58"/>
    </location>
</feature>
<dbReference type="InterPro" id="IPR011701">
    <property type="entry name" value="MFS"/>
</dbReference>
<evidence type="ECO:0000256" key="4">
    <source>
        <dbReference type="ARBA" id="ARBA00022989"/>
    </source>
</evidence>
<comment type="subcellular location">
    <subcellularLocation>
        <location evidence="1">Cell membrane</location>
        <topology evidence="1">Multi-pass membrane protein</topology>
    </subcellularLocation>
</comment>
<keyword evidence="3 6" id="KW-0812">Transmembrane</keyword>
<reference evidence="7 8" key="1">
    <citation type="submission" date="2021-05" db="EMBL/GenBank/DDBJ databases">
        <title>Direct Submission.</title>
        <authorList>
            <person name="Li K."/>
            <person name="Gao J."/>
        </authorList>
    </citation>
    <scope>NUCLEOTIDE SEQUENCE [LARGE SCALE GENOMIC DNA]</scope>
    <source>
        <strain evidence="7 8">Mg02</strain>
    </source>
</reference>
<dbReference type="PANTHER" id="PTHR23513:SF11">
    <property type="entry name" value="STAPHYLOFERRIN A TRANSPORTER"/>
    <property type="match status" value="1"/>
</dbReference>
<evidence type="ECO:0000256" key="3">
    <source>
        <dbReference type="ARBA" id="ARBA00022692"/>
    </source>
</evidence>
<feature type="transmembrane region" description="Helical" evidence="6">
    <location>
        <begin position="262"/>
        <end position="282"/>
    </location>
</feature>
<feature type="transmembrane region" description="Helical" evidence="6">
    <location>
        <begin position="89"/>
        <end position="111"/>
    </location>
</feature>
<keyword evidence="4 6" id="KW-1133">Transmembrane helix</keyword>
<gene>
    <name evidence="7" type="ORF">KGD84_03445</name>
</gene>
<name>A0ABX8BUN3_9ACTN</name>
<keyword evidence="8" id="KW-1185">Reference proteome</keyword>
<dbReference type="InterPro" id="IPR036259">
    <property type="entry name" value="MFS_trans_sf"/>
</dbReference>
<keyword evidence="2" id="KW-1003">Cell membrane</keyword>
<proteinExistence type="predicted"/>
<protein>
    <submittedName>
        <fullName evidence="7">MFS transporter</fullName>
    </submittedName>
</protein>
<feature type="transmembrane region" description="Helical" evidence="6">
    <location>
        <begin position="288"/>
        <end position="308"/>
    </location>
</feature>
<feature type="transmembrane region" description="Helical" evidence="6">
    <location>
        <begin position="320"/>
        <end position="341"/>
    </location>
</feature>
<organism evidence="7 8">
    <name type="scientific">Nocardiopsis changdeensis</name>
    <dbReference type="NCBI Taxonomy" id="2831969"/>
    <lineage>
        <taxon>Bacteria</taxon>
        <taxon>Bacillati</taxon>
        <taxon>Actinomycetota</taxon>
        <taxon>Actinomycetes</taxon>
        <taxon>Streptosporangiales</taxon>
        <taxon>Nocardiopsidaceae</taxon>
        <taxon>Nocardiopsis</taxon>
    </lineage>
</organism>
<feature type="transmembrane region" description="Helical" evidence="6">
    <location>
        <begin position="353"/>
        <end position="374"/>
    </location>
</feature>
<evidence type="ECO:0000256" key="6">
    <source>
        <dbReference type="SAM" id="Phobius"/>
    </source>
</evidence>
<evidence type="ECO:0000256" key="2">
    <source>
        <dbReference type="ARBA" id="ARBA00022475"/>
    </source>
</evidence>
<dbReference type="EMBL" id="CP074133">
    <property type="protein sequence ID" value="QUX25722.1"/>
    <property type="molecule type" value="Genomic_DNA"/>
</dbReference>
<dbReference type="SUPFAM" id="SSF103473">
    <property type="entry name" value="MFS general substrate transporter"/>
    <property type="match status" value="1"/>
</dbReference>
<dbReference type="Proteomes" id="UP000676079">
    <property type="component" value="Chromosome"/>
</dbReference>
<accession>A0ABX8BUN3</accession>
<evidence type="ECO:0000313" key="8">
    <source>
        <dbReference type="Proteomes" id="UP000676079"/>
    </source>
</evidence>
<dbReference type="PANTHER" id="PTHR23513">
    <property type="entry name" value="INTEGRAL MEMBRANE EFFLUX PROTEIN-RELATED"/>
    <property type="match status" value="1"/>
</dbReference>
<evidence type="ECO:0000313" key="7">
    <source>
        <dbReference type="EMBL" id="QUX25722.1"/>
    </source>
</evidence>
<feature type="transmembrane region" description="Helical" evidence="6">
    <location>
        <begin position="199"/>
        <end position="222"/>
    </location>
</feature>